<dbReference type="SUPFAM" id="SSF57667">
    <property type="entry name" value="beta-beta-alpha zinc fingers"/>
    <property type="match status" value="4"/>
</dbReference>
<feature type="domain" description="ZAD" evidence="9">
    <location>
        <begin position="10"/>
        <end position="85"/>
    </location>
</feature>
<dbReference type="GO" id="GO:0008270">
    <property type="term" value="F:zinc ion binding"/>
    <property type="evidence" value="ECO:0007669"/>
    <property type="project" value="UniProtKB-UniRule"/>
</dbReference>
<protein>
    <recommendedName>
        <fullName evidence="12">Protein krueppel</fullName>
    </recommendedName>
</protein>
<evidence type="ECO:0000259" key="9">
    <source>
        <dbReference type="PROSITE" id="PS51915"/>
    </source>
</evidence>
<evidence type="ECO:0000256" key="7">
    <source>
        <dbReference type="SAM" id="MobiDB-lite"/>
    </source>
</evidence>
<dbReference type="SMART" id="SM00868">
    <property type="entry name" value="zf-AD"/>
    <property type="match status" value="1"/>
</dbReference>
<feature type="binding site" evidence="6">
    <location>
        <position position="58"/>
    </location>
    <ligand>
        <name>Zn(2+)</name>
        <dbReference type="ChEBI" id="CHEBI:29105"/>
    </ligand>
</feature>
<keyword evidence="2" id="KW-0677">Repeat</keyword>
<dbReference type="Proteomes" id="UP000075881">
    <property type="component" value="Unassembled WGS sequence"/>
</dbReference>
<dbReference type="FunFam" id="3.30.160.60:FF:003753">
    <property type="match status" value="1"/>
</dbReference>
<proteinExistence type="predicted"/>
<keyword evidence="4 6" id="KW-0862">Zinc</keyword>
<feature type="region of interest" description="Disordered" evidence="7">
    <location>
        <begin position="94"/>
        <end position="113"/>
    </location>
</feature>
<feature type="domain" description="C2H2-type" evidence="8">
    <location>
        <begin position="333"/>
        <end position="361"/>
    </location>
</feature>
<evidence type="ECO:0000313" key="10">
    <source>
        <dbReference type="EnsemblMetazoa" id="ACHR006585-PA"/>
    </source>
</evidence>
<dbReference type="STRING" id="43041.A0A182K750"/>
<dbReference type="InterPro" id="IPR012934">
    <property type="entry name" value="Znf_AD"/>
</dbReference>
<dbReference type="VEuPathDB" id="VectorBase:ACHR006585"/>
<evidence type="ECO:0000259" key="8">
    <source>
        <dbReference type="PROSITE" id="PS50157"/>
    </source>
</evidence>
<dbReference type="Pfam" id="PF12874">
    <property type="entry name" value="zf-met"/>
    <property type="match status" value="1"/>
</dbReference>
<keyword evidence="3 5" id="KW-0863">Zinc-finger</keyword>
<dbReference type="SMART" id="SM00355">
    <property type="entry name" value="ZnF_C2H2"/>
    <property type="match status" value="7"/>
</dbReference>
<feature type="compositionally biased region" description="Polar residues" evidence="7">
    <location>
        <begin position="95"/>
        <end position="109"/>
    </location>
</feature>
<sequence length="451" mass="52132">MSRILSEINKVCRLCLCQDEDILFPVYKLIDSTLTADEIERCTGVWVVEKNGLPYVLCLNCNNKLRNFVAYRSSCLSHDVRFRKWFALTVEDGSNDQTHSSNPVTVTHESTSDKCEMSESNEHMDTYNEAPFVEKIEVISIEEYEQIEEECIVDELYEETEEIMDEIEELAEEIYTEERPNSFDNFSYINDPAEDSQSLEAEPVSNESSSPAKHLFKECKQDAIATTMPRRKCANSSEEMNKKRNPPPKQLCPLCGKMIQSLADHMLSHTKESKFSCKYCPMTCSRKGYLKLHVAAVHMKRIVKTCEICGKGFSYIESYDAHMRSKHNFGEPFECKICNIKFRHKGGLRGHNNRKHNEDSNCACPICGMKFQDKKGLREHGRVHSNEKPYGCKYCEKWFKSTKSLKTHELIHQGVKFPCTMCDKIYTYKSLLNMHIRKCHELDSKICPSRS</sequence>
<dbReference type="PANTHER" id="PTHR24379">
    <property type="entry name" value="KRAB AND ZINC FINGER DOMAIN-CONTAINING"/>
    <property type="match status" value="1"/>
</dbReference>
<dbReference type="Gene3D" id="3.30.160.60">
    <property type="entry name" value="Classic Zinc Finger"/>
    <property type="match status" value="4"/>
</dbReference>
<evidence type="ECO:0000313" key="11">
    <source>
        <dbReference type="Proteomes" id="UP000075881"/>
    </source>
</evidence>
<evidence type="ECO:0000256" key="3">
    <source>
        <dbReference type="ARBA" id="ARBA00022771"/>
    </source>
</evidence>
<dbReference type="GO" id="GO:0006355">
    <property type="term" value="P:regulation of DNA-templated transcription"/>
    <property type="evidence" value="ECO:0007669"/>
    <property type="project" value="UniProtKB-ARBA"/>
</dbReference>
<dbReference type="FunFam" id="3.30.160.60:FF:002343">
    <property type="entry name" value="Zinc finger protein 33A"/>
    <property type="match status" value="1"/>
</dbReference>
<dbReference type="PANTHER" id="PTHR24379:SF121">
    <property type="entry name" value="C2H2-TYPE DOMAIN-CONTAINING PROTEIN"/>
    <property type="match status" value="1"/>
</dbReference>
<feature type="binding site" evidence="6">
    <location>
        <position position="15"/>
    </location>
    <ligand>
        <name>Zn(2+)</name>
        <dbReference type="ChEBI" id="CHEBI:29105"/>
    </ligand>
</feature>
<reference evidence="10" key="2">
    <citation type="submission" date="2020-05" db="UniProtKB">
        <authorList>
            <consortium name="EnsemblMetazoa"/>
        </authorList>
    </citation>
    <scope>IDENTIFICATION</scope>
    <source>
        <strain evidence="10">ACHKN1017</strain>
    </source>
</reference>
<dbReference type="InterPro" id="IPR036236">
    <property type="entry name" value="Znf_C2H2_sf"/>
</dbReference>
<feature type="binding site" evidence="6">
    <location>
        <position position="12"/>
    </location>
    <ligand>
        <name>Zn(2+)</name>
        <dbReference type="ChEBI" id="CHEBI:29105"/>
    </ligand>
</feature>
<evidence type="ECO:0000256" key="2">
    <source>
        <dbReference type="ARBA" id="ARBA00022737"/>
    </source>
</evidence>
<dbReference type="Gene3D" id="3.40.1800.20">
    <property type="match status" value="1"/>
</dbReference>
<feature type="domain" description="C2H2-type" evidence="8">
    <location>
        <begin position="390"/>
        <end position="417"/>
    </location>
</feature>
<dbReference type="PROSITE" id="PS00028">
    <property type="entry name" value="ZINC_FINGER_C2H2_1"/>
    <property type="match status" value="5"/>
</dbReference>
<evidence type="ECO:0000256" key="5">
    <source>
        <dbReference type="PROSITE-ProRule" id="PRU00042"/>
    </source>
</evidence>
<dbReference type="Pfam" id="PF07776">
    <property type="entry name" value="zf-AD"/>
    <property type="match status" value="1"/>
</dbReference>
<organism evidence="10 11">
    <name type="scientific">Anopheles christyi</name>
    <dbReference type="NCBI Taxonomy" id="43041"/>
    <lineage>
        <taxon>Eukaryota</taxon>
        <taxon>Metazoa</taxon>
        <taxon>Ecdysozoa</taxon>
        <taxon>Arthropoda</taxon>
        <taxon>Hexapoda</taxon>
        <taxon>Insecta</taxon>
        <taxon>Pterygota</taxon>
        <taxon>Neoptera</taxon>
        <taxon>Endopterygota</taxon>
        <taxon>Diptera</taxon>
        <taxon>Nematocera</taxon>
        <taxon>Culicoidea</taxon>
        <taxon>Culicidae</taxon>
        <taxon>Anophelinae</taxon>
        <taxon>Anopheles</taxon>
    </lineage>
</organism>
<accession>A0A182K750</accession>
<evidence type="ECO:0000256" key="4">
    <source>
        <dbReference type="ARBA" id="ARBA00022833"/>
    </source>
</evidence>
<dbReference type="AlphaFoldDB" id="A0A182K750"/>
<evidence type="ECO:0000256" key="1">
    <source>
        <dbReference type="ARBA" id="ARBA00022723"/>
    </source>
</evidence>
<dbReference type="PROSITE" id="PS51915">
    <property type="entry name" value="ZAD"/>
    <property type="match status" value="1"/>
</dbReference>
<evidence type="ECO:0008006" key="12">
    <source>
        <dbReference type="Google" id="ProtNLM"/>
    </source>
</evidence>
<feature type="domain" description="C2H2-type" evidence="8">
    <location>
        <begin position="362"/>
        <end position="389"/>
    </location>
</feature>
<dbReference type="PROSITE" id="PS50157">
    <property type="entry name" value="ZINC_FINGER_C2H2_2"/>
    <property type="match status" value="5"/>
</dbReference>
<dbReference type="EnsemblMetazoa" id="ACHR006585-RA">
    <property type="protein sequence ID" value="ACHR006585-PA"/>
    <property type="gene ID" value="ACHR006585"/>
</dbReference>
<dbReference type="GO" id="GO:0005634">
    <property type="term" value="C:nucleus"/>
    <property type="evidence" value="ECO:0007669"/>
    <property type="project" value="InterPro"/>
</dbReference>
<evidence type="ECO:0000256" key="6">
    <source>
        <dbReference type="PROSITE-ProRule" id="PRU01263"/>
    </source>
</evidence>
<feature type="domain" description="C2H2-type" evidence="8">
    <location>
        <begin position="304"/>
        <end position="332"/>
    </location>
</feature>
<keyword evidence="11" id="KW-1185">Reference proteome</keyword>
<keyword evidence="1 6" id="KW-0479">Metal-binding</keyword>
<dbReference type="SUPFAM" id="SSF57716">
    <property type="entry name" value="Glucocorticoid receptor-like (DNA-binding domain)"/>
    <property type="match status" value="1"/>
</dbReference>
<name>A0A182K750_9DIPT</name>
<dbReference type="InterPro" id="IPR013087">
    <property type="entry name" value="Znf_C2H2_type"/>
</dbReference>
<feature type="domain" description="C2H2-type" evidence="8">
    <location>
        <begin position="417"/>
        <end position="445"/>
    </location>
</feature>
<feature type="binding site" evidence="6">
    <location>
        <position position="61"/>
    </location>
    <ligand>
        <name>Zn(2+)</name>
        <dbReference type="ChEBI" id="CHEBI:29105"/>
    </ligand>
</feature>
<dbReference type="Pfam" id="PF00096">
    <property type="entry name" value="zf-C2H2"/>
    <property type="match status" value="4"/>
</dbReference>
<reference evidence="11" key="1">
    <citation type="submission" date="2013-03" db="EMBL/GenBank/DDBJ databases">
        <title>The Genome Sequence of Anopheles christyi ACHKN1017.</title>
        <authorList>
            <consortium name="The Broad Institute Genomics Platform"/>
            <person name="Neafsey D.E."/>
            <person name="Besansky N."/>
            <person name="Walker B."/>
            <person name="Young S.K."/>
            <person name="Zeng Q."/>
            <person name="Gargeya S."/>
            <person name="Fitzgerald M."/>
            <person name="Haas B."/>
            <person name="Abouelleil A."/>
            <person name="Allen A.W."/>
            <person name="Alvarado L."/>
            <person name="Arachchi H.M."/>
            <person name="Berlin A.M."/>
            <person name="Chapman S.B."/>
            <person name="Gainer-Dewar J."/>
            <person name="Goldberg J."/>
            <person name="Griggs A."/>
            <person name="Gujja S."/>
            <person name="Hansen M."/>
            <person name="Howarth C."/>
            <person name="Imamovic A."/>
            <person name="Ireland A."/>
            <person name="Larimer J."/>
            <person name="McCowan C."/>
            <person name="Murphy C."/>
            <person name="Pearson M."/>
            <person name="Poon T.W."/>
            <person name="Priest M."/>
            <person name="Roberts A."/>
            <person name="Saif S."/>
            <person name="Shea T."/>
            <person name="Sisk P."/>
            <person name="Sykes S."/>
            <person name="Wortman J."/>
            <person name="Nusbaum C."/>
            <person name="Birren B."/>
        </authorList>
    </citation>
    <scope>NUCLEOTIDE SEQUENCE [LARGE SCALE GENOMIC DNA]</scope>
    <source>
        <strain evidence="11">ACHKN1017</strain>
    </source>
</reference>